<dbReference type="Gene3D" id="3.40.630.30">
    <property type="match status" value="1"/>
</dbReference>
<dbReference type="InterPro" id="IPR052564">
    <property type="entry name" value="N-acetyltrans/Recomb-assoc"/>
</dbReference>
<evidence type="ECO:0000259" key="1">
    <source>
        <dbReference type="PROSITE" id="PS51186"/>
    </source>
</evidence>
<dbReference type="PANTHER" id="PTHR43451:SF1">
    <property type="entry name" value="ACETYLTRANSFERASE"/>
    <property type="match status" value="1"/>
</dbReference>
<dbReference type="SUPFAM" id="SSF55729">
    <property type="entry name" value="Acyl-CoA N-acyltransferases (Nat)"/>
    <property type="match status" value="1"/>
</dbReference>
<dbReference type="GO" id="GO:0016746">
    <property type="term" value="F:acyltransferase activity"/>
    <property type="evidence" value="ECO:0007669"/>
    <property type="project" value="UniProtKB-KW"/>
</dbReference>
<feature type="domain" description="N-acetyltransferase" evidence="1">
    <location>
        <begin position="26"/>
        <end position="158"/>
    </location>
</feature>
<keyword evidence="2" id="KW-0012">Acyltransferase</keyword>
<dbReference type="RefSeq" id="WP_326085724.1">
    <property type="nucleotide sequence ID" value="NZ_JARLKZ010000002.1"/>
</dbReference>
<dbReference type="InterPro" id="IPR016181">
    <property type="entry name" value="Acyl_CoA_acyltransferase"/>
</dbReference>
<sequence length="159" mass="18025">MIQIRKFEGQDTGPILDLFYETVHTVNARDYTKEQLDAWAPLEDMSAKRLVWERSLASHITYVADIGGTIAGFGDMTNEGYIDRLYVHHRYQRQGIATALLNTLEAEAIRLGAAKLFTEASITAKPFFERYGYSVLKEQTVIRSGVSLINYRMVKSIGK</sequence>
<dbReference type="InterPro" id="IPR000182">
    <property type="entry name" value="GNAT_dom"/>
</dbReference>
<dbReference type="CDD" id="cd04301">
    <property type="entry name" value="NAT_SF"/>
    <property type="match status" value="1"/>
</dbReference>
<dbReference type="Proteomes" id="UP001344632">
    <property type="component" value="Unassembled WGS sequence"/>
</dbReference>
<gene>
    <name evidence="2" type="ORF">P4H66_00730</name>
</gene>
<protein>
    <submittedName>
        <fullName evidence="2">GNAT family N-acetyltransferase</fullName>
        <ecNumber evidence="2">2.3.1.-</ecNumber>
    </submittedName>
</protein>
<proteinExistence type="predicted"/>
<dbReference type="PANTHER" id="PTHR43451">
    <property type="entry name" value="ACETYLTRANSFERASE (GNAT) FAMILY PROTEIN"/>
    <property type="match status" value="1"/>
</dbReference>
<comment type="caution">
    <text evidence="2">The sequence shown here is derived from an EMBL/GenBank/DDBJ whole genome shotgun (WGS) entry which is preliminary data.</text>
</comment>
<reference evidence="2 3" key="1">
    <citation type="submission" date="2023-03" db="EMBL/GenBank/DDBJ databases">
        <title>Bacillus Genome Sequencing.</title>
        <authorList>
            <person name="Dunlap C."/>
        </authorList>
    </citation>
    <scope>NUCLEOTIDE SEQUENCE [LARGE SCALE GENOMIC DNA]</scope>
    <source>
        <strain evidence="2 3">BD-525</strain>
    </source>
</reference>
<evidence type="ECO:0000313" key="2">
    <source>
        <dbReference type="EMBL" id="MEC0238396.1"/>
    </source>
</evidence>
<keyword evidence="2" id="KW-0808">Transferase</keyword>
<dbReference type="Pfam" id="PF13673">
    <property type="entry name" value="Acetyltransf_10"/>
    <property type="match status" value="1"/>
</dbReference>
<name>A0ABU6GF82_9BACL</name>
<accession>A0ABU6GF82</accession>
<dbReference type="PROSITE" id="PS51186">
    <property type="entry name" value="GNAT"/>
    <property type="match status" value="1"/>
</dbReference>
<dbReference type="EMBL" id="JARLKZ010000002">
    <property type="protein sequence ID" value="MEC0238396.1"/>
    <property type="molecule type" value="Genomic_DNA"/>
</dbReference>
<organism evidence="2 3">
    <name type="scientific">Paenibacillus dokdonensis</name>
    <dbReference type="NCBI Taxonomy" id="2567944"/>
    <lineage>
        <taxon>Bacteria</taxon>
        <taxon>Bacillati</taxon>
        <taxon>Bacillota</taxon>
        <taxon>Bacilli</taxon>
        <taxon>Bacillales</taxon>
        <taxon>Paenibacillaceae</taxon>
        <taxon>Paenibacillus</taxon>
    </lineage>
</organism>
<keyword evidence="3" id="KW-1185">Reference proteome</keyword>
<evidence type="ECO:0000313" key="3">
    <source>
        <dbReference type="Proteomes" id="UP001344632"/>
    </source>
</evidence>
<dbReference type="EC" id="2.3.1.-" evidence="2"/>